<protein>
    <recommendedName>
        <fullName evidence="4">Sulfatase N-terminal domain-containing protein</fullName>
    </recommendedName>
</protein>
<evidence type="ECO:0000256" key="1">
    <source>
        <dbReference type="ARBA" id="ARBA00001913"/>
    </source>
</evidence>
<dbReference type="InterPro" id="IPR000917">
    <property type="entry name" value="Sulfatase_N"/>
</dbReference>
<dbReference type="Proteomes" id="UP001497497">
    <property type="component" value="Unassembled WGS sequence"/>
</dbReference>
<dbReference type="SUPFAM" id="SSF53649">
    <property type="entry name" value="Alkaline phosphatase-like"/>
    <property type="match status" value="1"/>
</dbReference>
<dbReference type="PANTHER" id="PTHR23072:SF0">
    <property type="entry name" value="GPI ETHANOLAMINE PHOSPHATE TRANSFERASE 2"/>
    <property type="match status" value="1"/>
</dbReference>
<dbReference type="CDD" id="cd16024">
    <property type="entry name" value="GPI_EPT_2"/>
    <property type="match status" value="1"/>
</dbReference>
<feature type="transmembrane region" description="Helical" evidence="3">
    <location>
        <begin position="517"/>
        <end position="537"/>
    </location>
</feature>
<feature type="non-terminal residue" evidence="5">
    <location>
        <position position="1"/>
    </location>
</feature>
<feature type="transmembrane region" description="Helical" evidence="3">
    <location>
        <begin position="487"/>
        <end position="505"/>
    </location>
</feature>
<dbReference type="AlphaFoldDB" id="A0AAV2HU26"/>
<sequence>SVNKDKHSEYHTSPTPKYRRLIFMIIDAFRADFAFGPLNFFPKTQRILSQGNGLQFTAEVHPPTVTLPRIKAITTGSTPSFVDVVLNFGASSLDEDNIIAQMKMDGRKIIFFGDDTWLRLFPGYFDRSDGTTSFFVSDYKEVDINVTRHLGPELSNPNWDVMILHYLGLDHIGHISGPSSPLIRPKLAEMDSVVEQIYATMNQWNEPSLLVICGDHGMSDQGGHGGASAGEISVPVLFLSPQIKNKDPRHAGVISQVDLCPTISVLMGLPIPKNNIGKVVTETLFGFSISQKVSIMHRNAKQAIQVLKSYLKDLDKDSAYILYKKAKEQHQDWLLVKNSTAQDSWEELGNSLLVLYSESLSLLAKKVESVATQYDVYSMAIAMVLLWMLLVTFVLSQMKRSPNLVSVSLSTHMTRLSITSGTALLTHITMCTGGVPSDLMCSSSFLSIGVQLTVAAIFATCSLYLLKEWQRCLTLFSQIKVWRRKTSLLEIFLAAGTVTHTFTLLSSSFVEEEHQTYYFLTTTVHLLCMMWLVIHILGLGHGSQLGSTGSTK</sequence>
<comment type="cofactor">
    <cofactor evidence="1">
        <name>Ca(2+)</name>
        <dbReference type="ChEBI" id="CHEBI:29108"/>
    </cofactor>
</comment>
<keyword evidence="3" id="KW-0812">Transmembrane</keyword>
<evidence type="ECO:0000313" key="5">
    <source>
        <dbReference type="EMBL" id="CAL1536141.1"/>
    </source>
</evidence>
<comment type="caution">
    <text evidence="5">The sequence shown here is derived from an EMBL/GenBank/DDBJ whole genome shotgun (WGS) entry which is preliminary data.</text>
</comment>
<dbReference type="GO" id="GO:0005789">
    <property type="term" value="C:endoplasmic reticulum membrane"/>
    <property type="evidence" value="ECO:0007669"/>
    <property type="project" value="TreeGrafter"/>
</dbReference>
<dbReference type="Pfam" id="PF00884">
    <property type="entry name" value="Sulfatase"/>
    <property type="match status" value="1"/>
</dbReference>
<organism evidence="5 6">
    <name type="scientific">Lymnaea stagnalis</name>
    <name type="common">Great pond snail</name>
    <name type="synonym">Helix stagnalis</name>
    <dbReference type="NCBI Taxonomy" id="6523"/>
    <lineage>
        <taxon>Eukaryota</taxon>
        <taxon>Metazoa</taxon>
        <taxon>Spiralia</taxon>
        <taxon>Lophotrochozoa</taxon>
        <taxon>Mollusca</taxon>
        <taxon>Gastropoda</taxon>
        <taxon>Heterobranchia</taxon>
        <taxon>Euthyneura</taxon>
        <taxon>Panpulmonata</taxon>
        <taxon>Hygrophila</taxon>
        <taxon>Lymnaeoidea</taxon>
        <taxon>Lymnaeidae</taxon>
        <taxon>Lymnaea</taxon>
    </lineage>
</organism>
<keyword evidence="3" id="KW-1133">Transmembrane helix</keyword>
<dbReference type="GO" id="GO:0006506">
    <property type="term" value="P:GPI anchor biosynthetic process"/>
    <property type="evidence" value="ECO:0007669"/>
    <property type="project" value="InterPro"/>
</dbReference>
<dbReference type="InterPro" id="IPR037674">
    <property type="entry name" value="PIG-G_N"/>
</dbReference>
<evidence type="ECO:0000256" key="2">
    <source>
        <dbReference type="ARBA" id="ARBA00008779"/>
    </source>
</evidence>
<dbReference type="PANTHER" id="PTHR23072">
    <property type="entry name" value="PHOSPHATIDYLINOSITOL GLYCAN-RELATED"/>
    <property type="match status" value="1"/>
</dbReference>
<dbReference type="EMBL" id="CAXITT010000222">
    <property type="protein sequence ID" value="CAL1536141.1"/>
    <property type="molecule type" value="Genomic_DNA"/>
</dbReference>
<dbReference type="InterPro" id="IPR017850">
    <property type="entry name" value="Alkaline_phosphatase_core_sf"/>
</dbReference>
<evidence type="ECO:0000313" key="6">
    <source>
        <dbReference type="Proteomes" id="UP001497497"/>
    </source>
</evidence>
<feature type="transmembrane region" description="Helical" evidence="3">
    <location>
        <begin position="448"/>
        <end position="466"/>
    </location>
</feature>
<reference evidence="5 6" key="1">
    <citation type="submission" date="2024-04" db="EMBL/GenBank/DDBJ databases">
        <authorList>
            <consortium name="Genoscope - CEA"/>
            <person name="William W."/>
        </authorList>
    </citation>
    <scope>NUCLEOTIDE SEQUENCE [LARGE SCALE GENOMIC DNA]</scope>
</reference>
<comment type="similarity">
    <text evidence="2">Belongs to the sulfatase family.</text>
</comment>
<dbReference type="InterPro" id="IPR039527">
    <property type="entry name" value="PIGG/GPI7"/>
</dbReference>
<dbReference type="GO" id="GO:0051267">
    <property type="term" value="F:CP2 mannose-ethanolamine phosphotransferase activity"/>
    <property type="evidence" value="ECO:0007669"/>
    <property type="project" value="TreeGrafter"/>
</dbReference>
<evidence type="ECO:0000256" key="3">
    <source>
        <dbReference type="SAM" id="Phobius"/>
    </source>
</evidence>
<dbReference type="Gene3D" id="3.40.720.10">
    <property type="entry name" value="Alkaline Phosphatase, subunit A"/>
    <property type="match status" value="1"/>
</dbReference>
<keyword evidence="6" id="KW-1185">Reference proteome</keyword>
<feature type="domain" description="Sulfatase N-terminal" evidence="4">
    <location>
        <begin position="187"/>
        <end position="268"/>
    </location>
</feature>
<feature type="non-terminal residue" evidence="5">
    <location>
        <position position="552"/>
    </location>
</feature>
<proteinExistence type="inferred from homology"/>
<keyword evidence="3" id="KW-0472">Membrane</keyword>
<evidence type="ECO:0000259" key="4">
    <source>
        <dbReference type="Pfam" id="PF00884"/>
    </source>
</evidence>
<feature type="transmembrane region" description="Helical" evidence="3">
    <location>
        <begin position="376"/>
        <end position="395"/>
    </location>
</feature>
<accession>A0AAV2HU26</accession>
<name>A0AAV2HU26_LYMST</name>
<gene>
    <name evidence="5" type="ORF">GSLYS_00010054001</name>
</gene>